<feature type="compositionally biased region" description="Pro residues" evidence="1">
    <location>
        <begin position="103"/>
        <end position="117"/>
    </location>
</feature>
<accession>A0A0D0E4Z1</accession>
<name>A0A0D0E4Z1_9AGAM</name>
<evidence type="ECO:0000313" key="3">
    <source>
        <dbReference type="EMBL" id="KIK99566.1"/>
    </source>
</evidence>
<feature type="region of interest" description="Disordered" evidence="1">
    <location>
        <begin position="226"/>
        <end position="279"/>
    </location>
</feature>
<reference evidence="4" key="2">
    <citation type="submission" date="2015-01" db="EMBL/GenBank/DDBJ databases">
        <title>Evolutionary Origins and Diversification of the Mycorrhizal Mutualists.</title>
        <authorList>
            <consortium name="DOE Joint Genome Institute"/>
            <consortium name="Mycorrhizal Genomics Consortium"/>
            <person name="Kohler A."/>
            <person name="Kuo A."/>
            <person name="Nagy L.G."/>
            <person name="Floudas D."/>
            <person name="Copeland A."/>
            <person name="Barry K.W."/>
            <person name="Cichocki N."/>
            <person name="Veneault-Fourrey C."/>
            <person name="LaButti K."/>
            <person name="Lindquist E.A."/>
            <person name="Lipzen A."/>
            <person name="Lundell T."/>
            <person name="Morin E."/>
            <person name="Murat C."/>
            <person name="Riley R."/>
            <person name="Ohm R."/>
            <person name="Sun H."/>
            <person name="Tunlid A."/>
            <person name="Henrissat B."/>
            <person name="Grigoriev I.V."/>
            <person name="Hibbett D.S."/>
            <person name="Martin F."/>
        </authorList>
    </citation>
    <scope>NUCLEOTIDE SEQUENCE [LARGE SCALE GENOMIC DNA]</scope>
    <source>
        <strain evidence="4">Ve08.2h10</strain>
    </source>
</reference>
<feature type="domain" description="C2 NT-type" evidence="2">
    <location>
        <begin position="182"/>
        <end position="541"/>
    </location>
</feature>
<sequence length="800" mass="85357">MLLPYDLGNKRSSDPVAPDSTSTSFSPSVSSRAASSTHVQKLNTTSDPVPSSPRHRSSTLKPPPARLNLVPHSPTHAHLQTPNPSLTSVASARDGKGHWNDRPPSPTPASPQRPHSPGPRAKSPTLLSPRPGTPSGHLYTPSFNSSHPTARPPSPTPNHAAHPQPSATPVTPTHPTGLRAHFAHLLPRHAVFLVRLTVHQLHNVPLVHGEFAVRWKVKGVTSPPGGGILGKVKGKSKAKSKVHNGHGASLTPVDGGKGTEKERGGETAMTRESDTDSASLLDGASASISDTHSIANSSSTHSYSYDYAHSTTGSVQGHATMRSQPLIIPSVVISANSPRTSPSAPPLTARSVSGTSSITSVSTSSASSASYYANGKNYNPPAHYLSADWLPQGPNQSPTSTHFDTQTQSSHPHTHDHGHTNMKYQAPNLSQTPPKAGYSPAKGITRFLQLKDHNVIWEQTLDFAVQISVGREKSELGDCLAKFVIMQRVVPGDPDAPRNPRVGAVYLNLAQYVDAGVVTRRYLLRESKTNATLKLTIHLEHTAGELSYVAPPLPKGEILSGVTSLLESSDIYRTRPCTWDLYKDAAPHSSSEEDACASGSDASSAPVSGEAILDGDHDTGFGCVHGQRKNRKKRRQPFDPAMLPTINDPRGTERLIEALFNPVPVTQHGKVNPFTYLVEVDGEGGDDLGVAEHKGNRHGLEGDREDDGNELLYADTLERADEPHEVDTDGGGSDYHSIRSQLSGDGSLRSKRFFQSIGRLKVDNGVEDVAVSTGIGVNAAGGGIEKRAWWQKVLRPPAGA</sequence>
<dbReference type="EMBL" id="KN824856">
    <property type="protein sequence ID" value="KIK99566.1"/>
    <property type="molecule type" value="Genomic_DNA"/>
</dbReference>
<proteinExistence type="predicted"/>
<feature type="region of interest" description="Disordered" evidence="1">
    <location>
        <begin position="1"/>
        <end position="176"/>
    </location>
</feature>
<dbReference type="InterPro" id="IPR019448">
    <property type="entry name" value="NT-C2"/>
</dbReference>
<dbReference type="PROSITE" id="PS51840">
    <property type="entry name" value="C2_NT"/>
    <property type="match status" value="1"/>
</dbReference>
<feature type="compositionally biased region" description="Polar residues" evidence="1">
    <location>
        <begin position="38"/>
        <end position="49"/>
    </location>
</feature>
<protein>
    <recommendedName>
        <fullName evidence="2">C2 NT-type domain-containing protein</fullName>
    </recommendedName>
</protein>
<feature type="compositionally biased region" description="Basic residues" evidence="1">
    <location>
        <begin position="232"/>
        <end position="244"/>
    </location>
</feature>
<dbReference type="Pfam" id="PF10358">
    <property type="entry name" value="NT-C2"/>
    <property type="match status" value="1"/>
</dbReference>
<feature type="compositionally biased region" description="Basic residues" evidence="1">
    <location>
        <begin position="626"/>
        <end position="635"/>
    </location>
</feature>
<organism evidence="3 4">
    <name type="scientific">Paxillus rubicundulus Ve08.2h10</name>
    <dbReference type="NCBI Taxonomy" id="930991"/>
    <lineage>
        <taxon>Eukaryota</taxon>
        <taxon>Fungi</taxon>
        <taxon>Dikarya</taxon>
        <taxon>Basidiomycota</taxon>
        <taxon>Agaricomycotina</taxon>
        <taxon>Agaricomycetes</taxon>
        <taxon>Agaricomycetidae</taxon>
        <taxon>Boletales</taxon>
        <taxon>Paxilineae</taxon>
        <taxon>Paxillaceae</taxon>
        <taxon>Paxillus</taxon>
    </lineage>
</organism>
<feature type="compositionally biased region" description="Polar residues" evidence="1">
    <location>
        <begin position="78"/>
        <end position="90"/>
    </location>
</feature>
<dbReference type="AlphaFoldDB" id="A0A0D0E4Z1"/>
<keyword evidence="4" id="KW-1185">Reference proteome</keyword>
<evidence type="ECO:0000313" key="4">
    <source>
        <dbReference type="Proteomes" id="UP000054538"/>
    </source>
</evidence>
<evidence type="ECO:0000259" key="2">
    <source>
        <dbReference type="PROSITE" id="PS51840"/>
    </source>
</evidence>
<dbReference type="PANTHER" id="PTHR21456:SF1">
    <property type="entry name" value="C2 NT-TYPE DOMAIN-CONTAINING PROTEIN"/>
    <property type="match status" value="1"/>
</dbReference>
<feature type="region of interest" description="Disordered" evidence="1">
    <location>
        <begin position="720"/>
        <end position="743"/>
    </location>
</feature>
<dbReference type="OrthoDB" id="3365224at2759"/>
<dbReference type="InterPro" id="IPR039931">
    <property type="entry name" value="EEIG1/2-like"/>
</dbReference>
<feature type="region of interest" description="Disordered" evidence="1">
    <location>
        <begin position="590"/>
        <end position="648"/>
    </location>
</feature>
<dbReference type="InParanoid" id="A0A0D0E4Z1"/>
<feature type="compositionally biased region" description="Low complexity" evidence="1">
    <location>
        <begin position="20"/>
        <end position="37"/>
    </location>
</feature>
<gene>
    <name evidence="3" type="ORF">PAXRUDRAFT_822646</name>
</gene>
<dbReference type="Proteomes" id="UP000054538">
    <property type="component" value="Unassembled WGS sequence"/>
</dbReference>
<feature type="compositionally biased region" description="Polar residues" evidence="1">
    <location>
        <begin position="165"/>
        <end position="174"/>
    </location>
</feature>
<evidence type="ECO:0000256" key="1">
    <source>
        <dbReference type="SAM" id="MobiDB-lite"/>
    </source>
</evidence>
<feature type="compositionally biased region" description="Polar residues" evidence="1">
    <location>
        <begin position="393"/>
        <end position="411"/>
    </location>
</feature>
<dbReference type="STRING" id="930991.A0A0D0E4Z1"/>
<feature type="region of interest" description="Disordered" evidence="1">
    <location>
        <begin position="385"/>
        <end position="437"/>
    </location>
</feature>
<feature type="compositionally biased region" description="Basic and acidic residues" evidence="1">
    <location>
        <begin position="257"/>
        <end position="274"/>
    </location>
</feature>
<reference evidence="3 4" key="1">
    <citation type="submission" date="2014-04" db="EMBL/GenBank/DDBJ databases">
        <authorList>
            <consortium name="DOE Joint Genome Institute"/>
            <person name="Kuo A."/>
            <person name="Kohler A."/>
            <person name="Jargeat P."/>
            <person name="Nagy L.G."/>
            <person name="Floudas D."/>
            <person name="Copeland A."/>
            <person name="Barry K.W."/>
            <person name="Cichocki N."/>
            <person name="Veneault-Fourrey C."/>
            <person name="LaButti K."/>
            <person name="Lindquist E.A."/>
            <person name="Lipzen A."/>
            <person name="Lundell T."/>
            <person name="Morin E."/>
            <person name="Murat C."/>
            <person name="Sun H."/>
            <person name="Tunlid A."/>
            <person name="Henrissat B."/>
            <person name="Grigoriev I.V."/>
            <person name="Hibbett D.S."/>
            <person name="Martin F."/>
            <person name="Nordberg H.P."/>
            <person name="Cantor M.N."/>
            <person name="Hua S.X."/>
        </authorList>
    </citation>
    <scope>NUCLEOTIDE SEQUENCE [LARGE SCALE GENOMIC DNA]</scope>
    <source>
        <strain evidence="3 4">Ve08.2h10</strain>
    </source>
</reference>
<feature type="compositionally biased region" description="Low complexity" evidence="1">
    <location>
        <begin position="596"/>
        <end position="605"/>
    </location>
</feature>
<dbReference type="PANTHER" id="PTHR21456">
    <property type="entry name" value="FAMILY WITH SEQUENCE SIMILARITY 102"/>
    <property type="match status" value="1"/>
</dbReference>
<dbReference type="HOGENOM" id="CLU_019140_0_0_1"/>